<keyword evidence="1" id="KW-1133">Transmembrane helix</keyword>
<comment type="caution">
    <text evidence="2">The sequence shown here is derived from an EMBL/GenBank/DDBJ whole genome shotgun (WGS) entry which is preliminary data.</text>
</comment>
<keyword evidence="1" id="KW-0472">Membrane</keyword>
<reference evidence="2 3" key="1">
    <citation type="journal article" date="2020" name="ISME J.">
        <title>Comparative genomics reveals insights into cyanobacterial evolution and habitat adaptation.</title>
        <authorList>
            <person name="Chen M.Y."/>
            <person name="Teng W.K."/>
            <person name="Zhao L."/>
            <person name="Hu C.X."/>
            <person name="Zhou Y.K."/>
            <person name="Han B.P."/>
            <person name="Song L.R."/>
            <person name="Shu W.S."/>
        </authorList>
    </citation>
    <scope>NUCLEOTIDE SEQUENCE [LARGE SCALE GENOMIC DNA]</scope>
    <source>
        <strain evidence="2 3">FACHB-1050</strain>
    </source>
</reference>
<evidence type="ECO:0000313" key="2">
    <source>
        <dbReference type="EMBL" id="MBD2319666.1"/>
    </source>
</evidence>
<name>A0ABR8CIR4_9CYAN</name>
<protein>
    <submittedName>
        <fullName evidence="2">Uncharacterized protein</fullName>
    </submittedName>
</protein>
<evidence type="ECO:0000313" key="3">
    <source>
        <dbReference type="Proteomes" id="UP000618445"/>
    </source>
</evidence>
<dbReference type="EMBL" id="JACJQY010000060">
    <property type="protein sequence ID" value="MBD2319666.1"/>
    <property type="molecule type" value="Genomic_DNA"/>
</dbReference>
<dbReference type="RefSeq" id="WP_190581906.1">
    <property type="nucleotide sequence ID" value="NZ_CAWPQU010000057.1"/>
</dbReference>
<feature type="transmembrane region" description="Helical" evidence="1">
    <location>
        <begin position="150"/>
        <end position="169"/>
    </location>
</feature>
<gene>
    <name evidence="2" type="ORF">H6G05_22865</name>
</gene>
<evidence type="ECO:0000256" key="1">
    <source>
        <dbReference type="SAM" id="Phobius"/>
    </source>
</evidence>
<keyword evidence="1" id="KW-0812">Transmembrane</keyword>
<organism evidence="2 3">
    <name type="scientific">Phormidium tenue FACHB-1050</name>
    <dbReference type="NCBI Taxonomy" id="2692857"/>
    <lineage>
        <taxon>Bacteria</taxon>
        <taxon>Bacillati</taxon>
        <taxon>Cyanobacteriota</taxon>
        <taxon>Cyanophyceae</taxon>
        <taxon>Oscillatoriophycideae</taxon>
        <taxon>Oscillatoriales</taxon>
        <taxon>Oscillatoriaceae</taxon>
        <taxon>Phormidium</taxon>
    </lineage>
</organism>
<proteinExistence type="predicted"/>
<dbReference type="Proteomes" id="UP000618445">
    <property type="component" value="Unassembled WGS sequence"/>
</dbReference>
<accession>A0ABR8CIR4</accession>
<keyword evidence="3" id="KW-1185">Reference proteome</keyword>
<sequence length="270" mass="31720">MNHPNPSLKEIKQWLNELPTIEDLKQVPGFEISKPYYFVRMGGRWHIGKENPYVDVKNIAGKPDNIQCFADGPDINKRLVGRRDSESPLLNTIKIQAVKRELDSLDKFLHKSGIRKEFVGFTWEKSPQEIYEQQIEDYKKLHNIHNKTETILSFFLCLILIIEVTIIYFNQRESEFLVTQNYIQLNTDIINKLNLEYQKLPSKRKKLFLRRTGLSIVSDSEFVLENKPLPEFISRYFNTKQLLNADKEQKTLFLKNLLNEISKLSTTRAS</sequence>